<evidence type="ECO:0000259" key="1">
    <source>
        <dbReference type="PROSITE" id="PS51549"/>
    </source>
</evidence>
<dbReference type="AlphaFoldDB" id="A0A927A2Y7"/>
<dbReference type="InterPro" id="IPR019545">
    <property type="entry name" value="DM13_domain"/>
</dbReference>
<evidence type="ECO:0000313" key="2">
    <source>
        <dbReference type="EMBL" id="MBD2296254.1"/>
    </source>
</evidence>
<dbReference type="Proteomes" id="UP000662185">
    <property type="component" value="Unassembled WGS sequence"/>
</dbReference>
<sequence>MKFPHLAIFTLFTLLTVSCGKEVTSTPIDNKPESVRNVTTSVVESGNFKTLEHSTQGKVSVISDNGISYLQFNQSFKTDSGPDLVVILHRGNVPSKSLKEQEYVSVAKLQNIKGSQRYALPKNVNLADFNSVAIWCRKFNVTFGYASLPKTN</sequence>
<feature type="domain" description="DM13" evidence="1">
    <location>
        <begin position="41"/>
        <end position="149"/>
    </location>
</feature>
<reference evidence="3" key="1">
    <citation type="journal article" date="2020" name="ISME J.">
        <title>Comparative genomics reveals insights into cyanobacterial evolution and habitat adaptation.</title>
        <authorList>
            <person name="Chen M.Y."/>
            <person name="Teng W.K."/>
            <person name="Zhao L."/>
            <person name="Hu C.X."/>
            <person name="Zhou Y.K."/>
            <person name="Han B.P."/>
            <person name="Song L.R."/>
            <person name="Shu W.S."/>
        </authorList>
    </citation>
    <scope>NUCLEOTIDE SEQUENCE [LARGE SCALE GENOMIC DNA]</scope>
    <source>
        <strain evidence="3">FACHB-251</strain>
    </source>
</reference>
<name>A0A927A2Y7_9NOST</name>
<evidence type="ECO:0000313" key="3">
    <source>
        <dbReference type="Proteomes" id="UP000662185"/>
    </source>
</evidence>
<dbReference type="RefSeq" id="WP_190564377.1">
    <property type="nucleotide sequence ID" value="NZ_JACJQU010000020.1"/>
</dbReference>
<keyword evidence="3" id="KW-1185">Reference proteome</keyword>
<accession>A0A927A2Y7</accession>
<comment type="caution">
    <text evidence="2">The sequence shown here is derived from an EMBL/GenBank/DDBJ whole genome shotgun (WGS) entry which is preliminary data.</text>
</comment>
<protein>
    <submittedName>
        <fullName evidence="2">DM13 domain-containing protein</fullName>
    </submittedName>
</protein>
<dbReference type="EMBL" id="JACJQU010000020">
    <property type="protein sequence ID" value="MBD2296254.1"/>
    <property type="molecule type" value="Genomic_DNA"/>
</dbReference>
<organism evidence="2 3">
    <name type="scientific">Anabaena sphaerica FACHB-251</name>
    <dbReference type="NCBI Taxonomy" id="2692883"/>
    <lineage>
        <taxon>Bacteria</taxon>
        <taxon>Bacillati</taxon>
        <taxon>Cyanobacteriota</taxon>
        <taxon>Cyanophyceae</taxon>
        <taxon>Nostocales</taxon>
        <taxon>Nostocaceae</taxon>
        <taxon>Anabaena</taxon>
    </lineage>
</organism>
<dbReference type="Pfam" id="PF10517">
    <property type="entry name" value="DM13"/>
    <property type="match status" value="1"/>
</dbReference>
<gene>
    <name evidence="2" type="ORF">H6G06_22925</name>
</gene>
<dbReference type="PROSITE" id="PS51549">
    <property type="entry name" value="DM13"/>
    <property type="match status" value="1"/>
</dbReference>
<dbReference type="PROSITE" id="PS51257">
    <property type="entry name" value="PROKAR_LIPOPROTEIN"/>
    <property type="match status" value="1"/>
</dbReference>
<proteinExistence type="predicted"/>